<dbReference type="EMBL" id="CM042028">
    <property type="protein sequence ID" value="KAI3798010.1"/>
    <property type="molecule type" value="Genomic_DNA"/>
</dbReference>
<name>A0ACB9HRY0_9ASTR</name>
<evidence type="ECO:0000313" key="2">
    <source>
        <dbReference type="Proteomes" id="UP001056120"/>
    </source>
</evidence>
<dbReference type="Proteomes" id="UP001056120">
    <property type="component" value="Linkage Group LG11"/>
</dbReference>
<reference evidence="2" key="1">
    <citation type="journal article" date="2022" name="Mol. Ecol. Resour.">
        <title>The genomes of chicory, endive, great burdock and yacon provide insights into Asteraceae palaeo-polyploidization history and plant inulin production.</title>
        <authorList>
            <person name="Fan W."/>
            <person name="Wang S."/>
            <person name="Wang H."/>
            <person name="Wang A."/>
            <person name="Jiang F."/>
            <person name="Liu H."/>
            <person name="Zhao H."/>
            <person name="Xu D."/>
            <person name="Zhang Y."/>
        </authorList>
    </citation>
    <scope>NUCLEOTIDE SEQUENCE [LARGE SCALE GENOMIC DNA]</scope>
    <source>
        <strain evidence="2">cv. Yunnan</strain>
    </source>
</reference>
<sequence length="772" mass="87723">MDQRSSMESQGGVHLKMTNFSPQRFTQIQRENTSIFEPQTSIETTHSSNTNRTPFSRPKQLSRAPEKKLTLFALRLAILEKAATGLGTLGFIWATVVLLGGFPIGIDKIDFWLVTIILLVESTRVFSRSHELEWQHQATWSLADDGFCSFDPITMSRTWISSDVPLLPYGRRVFASSNISKFLYWLQLVSAACCVFISVTRLVTHNVGEVSTLDSDKMNRKSALSIFYSLALAEATLFLLEKTYWEWNVMYKKMLETVNEELELGHTGMISVKRFFYDSYSKSVNRSIFDGLQMDMVSFAMELLNSNSSDEQLIGIRILERFTANSKFFQDTLQRIGITLSVMERLVEMLNWKDPQEEEIRMSAGKIIVKLVGKKQNALRVAGIPGAMESISSLLQTELIRDHGDYDFWAFNQLGLLILKKLARDHDNCGKIGNTRGLLRKIIDFMNAEKGLLKSQQTTESQISKVKRALQVVKMLVSSTGVTGTQLRTEISELVFTISYIRDILKYCENHPRLQKLGIDILTSLALEDDATERIGGTGGVLKELFNIFFVETQNDVRIAAGEALGMLAFESKRNCHRILKLNIIHKLSDALESPLLRVNAARILRNLCIYSGTGYFEELRTIITAAPTGLREIMITNEIKLQEVMVGLAAHMFKFMTYEETNAMFKRSRINDEELSFKLIQILKKHPKPSAKTPRIRRHVIELAIWMMKDNIKNIQTFKNLGMMEELEVVTDTTSELESFNIFSGAIGLSRYKISIHSLVKIATKLMTNHS</sequence>
<organism evidence="1 2">
    <name type="scientific">Smallanthus sonchifolius</name>
    <dbReference type="NCBI Taxonomy" id="185202"/>
    <lineage>
        <taxon>Eukaryota</taxon>
        <taxon>Viridiplantae</taxon>
        <taxon>Streptophyta</taxon>
        <taxon>Embryophyta</taxon>
        <taxon>Tracheophyta</taxon>
        <taxon>Spermatophyta</taxon>
        <taxon>Magnoliopsida</taxon>
        <taxon>eudicotyledons</taxon>
        <taxon>Gunneridae</taxon>
        <taxon>Pentapetalae</taxon>
        <taxon>asterids</taxon>
        <taxon>campanulids</taxon>
        <taxon>Asterales</taxon>
        <taxon>Asteraceae</taxon>
        <taxon>Asteroideae</taxon>
        <taxon>Heliantheae alliance</taxon>
        <taxon>Millerieae</taxon>
        <taxon>Smallanthus</taxon>
    </lineage>
</organism>
<keyword evidence="2" id="KW-1185">Reference proteome</keyword>
<comment type="caution">
    <text evidence="1">The sequence shown here is derived from an EMBL/GenBank/DDBJ whole genome shotgun (WGS) entry which is preliminary data.</text>
</comment>
<protein>
    <submittedName>
        <fullName evidence="1">Uncharacterized protein</fullName>
    </submittedName>
</protein>
<gene>
    <name evidence="1" type="ORF">L1987_33276</name>
</gene>
<accession>A0ACB9HRY0</accession>
<reference evidence="1 2" key="2">
    <citation type="journal article" date="2022" name="Mol. Ecol. Resour.">
        <title>The genomes of chicory, endive, great burdock and yacon provide insights into Asteraceae paleo-polyploidization history and plant inulin production.</title>
        <authorList>
            <person name="Fan W."/>
            <person name="Wang S."/>
            <person name="Wang H."/>
            <person name="Wang A."/>
            <person name="Jiang F."/>
            <person name="Liu H."/>
            <person name="Zhao H."/>
            <person name="Xu D."/>
            <person name="Zhang Y."/>
        </authorList>
    </citation>
    <scope>NUCLEOTIDE SEQUENCE [LARGE SCALE GENOMIC DNA]</scope>
    <source>
        <strain evidence="2">cv. Yunnan</strain>
        <tissue evidence="1">Leaves</tissue>
    </source>
</reference>
<proteinExistence type="predicted"/>
<evidence type="ECO:0000313" key="1">
    <source>
        <dbReference type="EMBL" id="KAI3798010.1"/>
    </source>
</evidence>